<feature type="compositionally biased region" description="Basic and acidic residues" evidence="1">
    <location>
        <begin position="59"/>
        <end position="70"/>
    </location>
</feature>
<reference evidence="3 4" key="1">
    <citation type="submission" date="2018-12" db="EMBL/GenBank/DDBJ databases">
        <authorList>
            <person name="Yang Y."/>
        </authorList>
    </citation>
    <scope>NUCLEOTIDE SEQUENCE [LARGE SCALE GENOMIC DNA]</scope>
    <source>
        <strain evidence="3 4">GSF71</strain>
    </source>
</reference>
<evidence type="ECO:0000256" key="1">
    <source>
        <dbReference type="SAM" id="MobiDB-lite"/>
    </source>
</evidence>
<feature type="region of interest" description="Disordered" evidence="1">
    <location>
        <begin position="32"/>
        <end position="106"/>
    </location>
</feature>
<keyword evidence="2" id="KW-1133">Transmembrane helix</keyword>
<dbReference type="OrthoDB" id="7306823at2"/>
<keyword evidence="4" id="KW-1185">Reference proteome</keyword>
<protein>
    <submittedName>
        <fullName evidence="3">Uncharacterized protein</fullName>
    </submittedName>
</protein>
<dbReference type="Proteomes" id="UP000280346">
    <property type="component" value="Unassembled WGS sequence"/>
</dbReference>
<accession>A0A433JCA6</accession>
<dbReference type="RefSeq" id="WP_126996172.1">
    <property type="nucleotide sequence ID" value="NZ_CP173190.1"/>
</dbReference>
<dbReference type="AlphaFoldDB" id="A0A433JCA6"/>
<feature type="transmembrane region" description="Helical" evidence="2">
    <location>
        <begin position="16"/>
        <end position="36"/>
    </location>
</feature>
<evidence type="ECO:0000313" key="4">
    <source>
        <dbReference type="Proteomes" id="UP000280346"/>
    </source>
</evidence>
<dbReference type="EMBL" id="RZIJ01000004">
    <property type="protein sequence ID" value="RUQ74101.1"/>
    <property type="molecule type" value="Genomic_DNA"/>
</dbReference>
<comment type="caution">
    <text evidence="3">The sequence shown here is derived from an EMBL/GenBank/DDBJ whole genome shotgun (WGS) entry which is preliminary data.</text>
</comment>
<keyword evidence="2" id="KW-0812">Transmembrane</keyword>
<sequence>MTSACANNGSDDTAGALLLGAAVVGIGLLAVTAGDSDDDDNRYDRRDYGHRKGYSGGYGRERDYRDERRYANNGQCDDPGYRTSNGGRAERGSDERDCRRYGDGRK</sequence>
<proteinExistence type="predicted"/>
<keyword evidence="2" id="KW-0472">Membrane</keyword>
<organism evidence="3 4">
    <name type="scientific">Azospirillum doebereinerae</name>
    <dbReference type="NCBI Taxonomy" id="92933"/>
    <lineage>
        <taxon>Bacteria</taxon>
        <taxon>Pseudomonadati</taxon>
        <taxon>Pseudomonadota</taxon>
        <taxon>Alphaproteobacteria</taxon>
        <taxon>Rhodospirillales</taxon>
        <taxon>Azospirillaceae</taxon>
        <taxon>Azospirillum</taxon>
    </lineage>
</organism>
<evidence type="ECO:0000256" key="2">
    <source>
        <dbReference type="SAM" id="Phobius"/>
    </source>
</evidence>
<name>A0A433JCA6_9PROT</name>
<evidence type="ECO:0000313" key="3">
    <source>
        <dbReference type="EMBL" id="RUQ74101.1"/>
    </source>
</evidence>
<feature type="compositionally biased region" description="Basic and acidic residues" evidence="1">
    <location>
        <begin position="88"/>
        <end position="106"/>
    </location>
</feature>
<gene>
    <name evidence="3" type="ORF">EJ913_06970</name>
</gene>